<dbReference type="AlphaFoldDB" id="U5NGP0"/>
<name>U5NGP0_9MOLU</name>
<dbReference type="GO" id="GO:0016020">
    <property type="term" value="C:membrane"/>
    <property type="evidence" value="ECO:0007669"/>
    <property type="project" value="UniProtKB-SubCell"/>
</dbReference>
<dbReference type="Pfam" id="PF02096">
    <property type="entry name" value="60KD_IMP"/>
    <property type="match status" value="1"/>
</dbReference>
<keyword evidence="2" id="KW-1133">Transmembrane helix</keyword>
<organism evidence="4 5">
    <name type="scientific">Mycoplasma parvum str. Indiana</name>
    <dbReference type="NCBI Taxonomy" id="1403316"/>
    <lineage>
        <taxon>Bacteria</taxon>
        <taxon>Bacillati</taxon>
        <taxon>Mycoplasmatota</taxon>
        <taxon>Mollicutes</taxon>
        <taxon>Mycoplasmataceae</taxon>
        <taxon>Mycoplasma</taxon>
    </lineage>
</organism>
<evidence type="ECO:0000256" key="2">
    <source>
        <dbReference type="SAM" id="Phobius"/>
    </source>
</evidence>
<feature type="domain" description="Membrane insertase YidC/Oxa/ALB C-terminal" evidence="3">
    <location>
        <begin position="160"/>
        <end position="376"/>
    </location>
</feature>
<evidence type="ECO:0000313" key="4">
    <source>
        <dbReference type="EMBL" id="AGX89344.1"/>
    </source>
</evidence>
<dbReference type="HOGENOM" id="CLU_058030_0_0_14"/>
<feature type="transmembrane region" description="Helical" evidence="2">
    <location>
        <begin position="123"/>
        <end position="142"/>
    </location>
</feature>
<dbReference type="Proteomes" id="UP000017119">
    <property type="component" value="Chromosome"/>
</dbReference>
<gene>
    <name evidence="4" type="ORF">PRV_03095</name>
</gene>
<dbReference type="STRING" id="1403316.PRV_03095"/>
<protein>
    <recommendedName>
        <fullName evidence="3">Membrane insertase YidC/Oxa/ALB C-terminal domain-containing protein</fullName>
    </recommendedName>
</protein>
<sequence length="398" mass="46301">MFLNFSLGSFLGLSPKESNSEKAFRLFGGEDISPYRKYLRKGLFYLKVIIYSFSFLMISWSFFQHMFTSYVGHSKEIGIGLEAAFPSTGPSSSGDLRYDAFPWHPNPWAYWPLTNSNGGFGPYIMWFVYPISRLFLNLIWALKGSDNNSPLDIYGLNVLFSIIIVLLIMKSIVFLTIFRAQYYSDLQQRHKKNLERIKSKYNTDKLDRQEWRNSSILRQKEIGAYCRKHGLKPYSALENFFINTPIFMVVYKLMTITKPIKHAKLFGFIPLSQSPGSLIIGFDWRHVLFFFFFFALAIPINLFSQRIPSILMKRRFPALQSDIPLKIKDVNVGSSKKLQNIISIALIAFSLFWSTSLAIYYFFNSLFNIFFSYIIHAILKRRKEQDSTLNKKLKNLGI</sequence>
<evidence type="ECO:0000256" key="1">
    <source>
        <dbReference type="RuleBase" id="RU003945"/>
    </source>
</evidence>
<dbReference type="InterPro" id="IPR028055">
    <property type="entry name" value="YidC/Oxa/ALB_C"/>
</dbReference>
<feature type="transmembrane region" description="Helical" evidence="2">
    <location>
        <begin position="154"/>
        <end position="178"/>
    </location>
</feature>
<reference evidence="4 5" key="1">
    <citation type="journal article" date="2013" name="Genome Announc.">
        <title>Genome Sequence of Mycoplasma parvum (Formerly Eperythrozoon parvum), a Diminutive Hemoplasma of the Pig.</title>
        <authorList>
            <person name="do Nascimento N.C."/>
            <person name="Dos Santos A.P."/>
            <person name="Chu Y."/>
            <person name="Guimaraes A.M."/>
            <person name="Pagliaro A."/>
            <person name="Messick J.B."/>
        </authorList>
    </citation>
    <scope>NUCLEOTIDE SEQUENCE [LARGE SCALE GENOMIC DNA]</scope>
    <source>
        <strain evidence="4 5">Indiana</strain>
    </source>
</reference>
<comment type="similarity">
    <text evidence="1">Belongs to the OXA1/ALB3/YidC family.</text>
</comment>
<dbReference type="KEGG" id="mpv:PRV_03095"/>
<feature type="transmembrane region" description="Helical" evidence="2">
    <location>
        <begin position="338"/>
        <end position="353"/>
    </location>
</feature>
<keyword evidence="5" id="KW-1185">Reference proteome</keyword>
<dbReference type="EMBL" id="CP006771">
    <property type="protein sequence ID" value="AGX89344.1"/>
    <property type="molecule type" value="Genomic_DNA"/>
</dbReference>
<dbReference type="RefSeq" id="WP_022770676.1">
    <property type="nucleotide sequence ID" value="NC_022575.1"/>
</dbReference>
<feature type="transmembrane region" description="Helical" evidence="2">
    <location>
        <begin position="284"/>
        <end position="304"/>
    </location>
</feature>
<keyword evidence="2" id="KW-0472">Membrane</keyword>
<keyword evidence="1 2" id="KW-0812">Transmembrane</keyword>
<comment type="subcellular location">
    <subcellularLocation>
        <location evidence="1">Membrane</location>
        <topology evidence="1">Multi-pass membrane protein</topology>
    </subcellularLocation>
</comment>
<accession>U5NGP0</accession>
<feature type="transmembrane region" description="Helical" evidence="2">
    <location>
        <begin position="44"/>
        <end position="63"/>
    </location>
</feature>
<proteinExistence type="inferred from homology"/>
<evidence type="ECO:0000259" key="3">
    <source>
        <dbReference type="Pfam" id="PF02096"/>
    </source>
</evidence>
<dbReference type="PATRIC" id="fig|1403316.3.peg.578"/>
<evidence type="ECO:0000313" key="5">
    <source>
        <dbReference type="Proteomes" id="UP000017119"/>
    </source>
</evidence>